<dbReference type="AlphaFoldDB" id="A0A1Y6BCQ3"/>
<organism evidence="4 5">
    <name type="scientific">Pseudogulbenkiania subflava DSM 22618</name>
    <dbReference type="NCBI Taxonomy" id="1123014"/>
    <lineage>
        <taxon>Bacteria</taxon>
        <taxon>Pseudomonadati</taxon>
        <taxon>Pseudomonadota</taxon>
        <taxon>Betaproteobacteria</taxon>
        <taxon>Neisseriales</taxon>
        <taxon>Chromobacteriaceae</taxon>
        <taxon>Pseudogulbenkiania</taxon>
    </lineage>
</organism>
<dbReference type="RefSeq" id="WP_085274836.1">
    <property type="nucleotide sequence ID" value="NZ_FXAG01000002.1"/>
</dbReference>
<dbReference type="Pfam" id="PF00403">
    <property type="entry name" value="HMA"/>
    <property type="match status" value="1"/>
</dbReference>
<dbReference type="FunFam" id="3.30.70.100:FF:000001">
    <property type="entry name" value="ATPase copper transporting beta"/>
    <property type="match status" value="1"/>
</dbReference>
<dbReference type="Proteomes" id="UP000192920">
    <property type="component" value="Unassembled WGS sequence"/>
</dbReference>
<dbReference type="InterPro" id="IPR006122">
    <property type="entry name" value="HMA_Cu_ion-bd"/>
</dbReference>
<dbReference type="CDD" id="cd00371">
    <property type="entry name" value="HMA"/>
    <property type="match status" value="1"/>
</dbReference>
<dbReference type="PANTHER" id="PTHR46594:SF4">
    <property type="entry name" value="P-TYPE CATION-TRANSPORTING ATPASE"/>
    <property type="match status" value="1"/>
</dbReference>
<feature type="domain" description="HMA" evidence="3">
    <location>
        <begin position="2"/>
        <end position="68"/>
    </location>
</feature>
<accession>A0A1Y6BCQ3</accession>
<dbReference type="PANTHER" id="PTHR46594">
    <property type="entry name" value="P-TYPE CATION-TRANSPORTING ATPASE"/>
    <property type="match status" value="1"/>
</dbReference>
<dbReference type="GO" id="GO:0006825">
    <property type="term" value="P:copper ion transport"/>
    <property type="evidence" value="ECO:0007669"/>
    <property type="project" value="InterPro"/>
</dbReference>
<dbReference type="InterPro" id="IPR000428">
    <property type="entry name" value="Cu-bd"/>
</dbReference>
<dbReference type="PROSITE" id="PS50846">
    <property type="entry name" value="HMA_2"/>
    <property type="match status" value="1"/>
</dbReference>
<proteinExistence type="predicted"/>
<dbReference type="Gene3D" id="3.30.70.100">
    <property type="match status" value="1"/>
</dbReference>
<dbReference type="PROSITE" id="PS01047">
    <property type="entry name" value="HMA_1"/>
    <property type="match status" value="1"/>
</dbReference>
<dbReference type="SUPFAM" id="SSF55008">
    <property type="entry name" value="HMA, heavy metal-associated domain"/>
    <property type="match status" value="1"/>
</dbReference>
<keyword evidence="1" id="KW-0479">Metal-binding</keyword>
<evidence type="ECO:0000256" key="1">
    <source>
        <dbReference type="ARBA" id="ARBA00022723"/>
    </source>
</evidence>
<evidence type="ECO:0000313" key="5">
    <source>
        <dbReference type="Proteomes" id="UP000192920"/>
    </source>
</evidence>
<gene>
    <name evidence="4" type="ORF">SAMN02745746_00473</name>
</gene>
<dbReference type="InterPro" id="IPR006121">
    <property type="entry name" value="HMA_dom"/>
</dbReference>
<dbReference type="GO" id="GO:0005507">
    <property type="term" value="F:copper ion binding"/>
    <property type="evidence" value="ECO:0007669"/>
    <property type="project" value="InterPro"/>
</dbReference>
<name>A0A1Y6BCQ3_9NEIS</name>
<dbReference type="InterPro" id="IPR017969">
    <property type="entry name" value="Heavy-metal-associated_CS"/>
</dbReference>
<dbReference type="STRING" id="1123014.SAMN02745746_00473"/>
<reference evidence="5" key="1">
    <citation type="submission" date="2017-04" db="EMBL/GenBank/DDBJ databases">
        <authorList>
            <person name="Varghese N."/>
            <person name="Submissions S."/>
        </authorList>
    </citation>
    <scope>NUCLEOTIDE SEQUENCE [LARGE SCALE GENOMIC DNA]</scope>
    <source>
        <strain evidence="5">DSM 22618</strain>
    </source>
</reference>
<protein>
    <submittedName>
        <fullName evidence="4">Copper chaperone</fullName>
    </submittedName>
</protein>
<keyword evidence="2" id="KW-0186">Copper</keyword>
<evidence type="ECO:0000259" key="3">
    <source>
        <dbReference type="PROSITE" id="PS50846"/>
    </source>
</evidence>
<dbReference type="PRINTS" id="PR00944">
    <property type="entry name" value="CUEXPORT"/>
</dbReference>
<keyword evidence="5" id="KW-1185">Reference proteome</keyword>
<evidence type="ECO:0000256" key="2">
    <source>
        <dbReference type="ARBA" id="ARBA00023008"/>
    </source>
</evidence>
<dbReference type="NCBIfam" id="TIGR00003">
    <property type="entry name" value="copper ion binding protein"/>
    <property type="match status" value="1"/>
</dbReference>
<dbReference type="InterPro" id="IPR036163">
    <property type="entry name" value="HMA_dom_sf"/>
</dbReference>
<sequence length="69" mass="7179">MEKIILHVEGMTCNGCANSIKNALGQLEGVRQVEVDLASGKVEVLCDAGMPTRDSLAEAVSDAGYDVVG</sequence>
<dbReference type="EMBL" id="FXAG01000002">
    <property type="protein sequence ID" value="SME97901.1"/>
    <property type="molecule type" value="Genomic_DNA"/>
</dbReference>
<evidence type="ECO:0000313" key="4">
    <source>
        <dbReference type="EMBL" id="SME97901.1"/>
    </source>
</evidence>